<evidence type="ECO:0000313" key="2">
    <source>
        <dbReference type="Proteomes" id="UP000013984"/>
    </source>
</evidence>
<gene>
    <name evidence="1" type="ORF">LEP1GSC195_1862</name>
</gene>
<dbReference type="Proteomes" id="UP000013984">
    <property type="component" value="Unassembled WGS sequence"/>
</dbReference>
<dbReference type="RefSeq" id="WP_015682484.1">
    <property type="nucleotide sequence ID" value="NZ_AOGZ02000014.1"/>
</dbReference>
<protein>
    <submittedName>
        <fullName evidence="1">Uncharacterized protein</fullName>
    </submittedName>
</protein>
<organism evidence="1 2">
    <name type="scientific">Leptospira wolbachii serovar Codice str. CDC</name>
    <dbReference type="NCBI Taxonomy" id="1218599"/>
    <lineage>
        <taxon>Bacteria</taxon>
        <taxon>Pseudomonadati</taxon>
        <taxon>Spirochaetota</taxon>
        <taxon>Spirochaetia</taxon>
        <taxon>Leptospirales</taxon>
        <taxon>Leptospiraceae</taxon>
        <taxon>Leptospira</taxon>
    </lineage>
</organism>
<keyword evidence="2" id="KW-1185">Reference proteome</keyword>
<dbReference type="STRING" id="1218599.LEP1GSC195_1862"/>
<evidence type="ECO:0000313" key="1">
    <source>
        <dbReference type="EMBL" id="EOQ97177.1"/>
    </source>
</evidence>
<comment type="caution">
    <text evidence="1">The sequence shown here is derived from an EMBL/GenBank/DDBJ whole genome shotgun (WGS) entry which is preliminary data.</text>
</comment>
<name>R9A4Y7_9LEPT</name>
<sequence length="92" mass="10262">MTRLGADHDLYSAAGKAEVQNILETTGAQVAQVYLDYDGNKEGNHFIIAYKNPEGKWILKDHNMKEGSKVGNSLEDAIKKGQIKDIRLVYPK</sequence>
<dbReference type="EMBL" id="AOGZ02000014">
    <property type="protein sequence ID" value="EOQ97177.1"/>
    <property type="molecule type" value="Genomic_DNA"/>
</dbReference>
<reference evidence="1" key="1">
    <citation type="submission" date="2013-04" db="EMBL/GenBank/DDBJ databases">
        <authorList>
            <person name="Harkins D.M."/>
            <person name="Durkin A.S."/>
            <person name="Brinkac L.M."/>
            <person name="Haft D.H."/>
            <person name="Selengut J.D."/>
            <person name="Sanka R."/>
            <person name="DePew J."/>
            <person name="Purushe J."/>
            <person name="Galloway R.L."/>
            <person name="Vinetz J.M."/>
            <person name="Sutton G.G."/>
            <person name="Nierman W.C."/>
            <person name="Fouts D.E."/>
        </authorList>
    </citation>
    <scope>NUCLEOTIDE SEQUENCE [LARGE SCALE GENOMIC DNA]</scope>
    <source>
        <strain evidence="1">CDC</strain>
    </source>
</reference>
<proteinExistence type="predicted"/>
<accession>R9A4Y7</accession>
<dbReference type="AlphaFoldDB" id="R9A4Y7"/>